<gene>
    <name evidence="2" type="ORF">KK1_025827</name>
</gene>
<sequence length="106" mass="12270">MVVVTYDFGYFNPNLVETLIVLILKIDSPLFFKDFRPISLYSVLFKIISKVLVNRISLHLNKNIGPLQNNFIPKRGTSDNALVTQEIIHHMHKKKKGKKKTMSCLR</sequence>
<dbReference type="AlphaFoldDB" id="A0A151SC02"/>
<dbReference type="OMA" id="HTKKLDV"/>
<evidence type="ECO:0000313" key="2">
    <source>
        <dbReference type="EMBL" id="KYP52350.1"/>
    </source>
</evidence>
<feature type="domain" description="Reverse transcriptase" evidence="1">
    <location>
        <begin position="33"/>
        <end position="100"/>
    </location>
</feature>
<name>A0A151SC02_CAJCA</name>
<keyword evidence="3" id="KW-1185">Reference proteome</keyword>
<dbReference type="InterPro" id="IPR000477">
    <property type="entry name" value="RT_dom"/>
</dbReference>
<accession>A0A151SC02</accession>
<evidence type="ECO:0000313" key="3">
    <source>
        <dbReference type="Proteomes" id="UP000075243"/>
    </source>
</evidence>
<dbReference type="STRING" id="3821.A0A151SC02"/>
<dbReference type="Gramene" id="C.cajan_25819.t">
    <property type="protein sequence ID" value="C.cajan_25819.t.cds1"/>
    <property type="gene ID" value="C.cajan_25819"/>
</dbReference>
<dbReference type="Proteomes" id="UP000075243">
    <property type="component" value="Unassembled WGS sequence"/>
</dbReference>
<protein>
    <submittedName>
        <fullName evidence="2">Retrovirus-related Pol polyprotein from type-2 retrotransposable element R2DM</fullName>
    </submittedName>
</protein>
<dbReference type="Pfam" id="PF00078">
    <property type="entry name" value="RVT_1"/>
    <property type="match status" value="1"/>
</dbReference>
<evidence type="ECO:0000259" key="1">
    <source>
        <dbReference type="Pfam" id="PF00078"/>
    </source>
</evidence>
<dbReference type="PANTHER" id="PTHR46890">
    <property type="entry name" value="NON-LTR RETROLELEMENT REVERSE TRANSCRIPTASE-LIKE PROTEIN-RELATED"/>
    <property type="match status" value="1"/>
</dbReference>
<organism evidence="2 3">
    <name type="scientific">Cajanus cajan</name>
    <name type="common">Pigeon pea</name>
    <name type="synonym">Cajanus indicus</name>
    <dbReference type="NCBI Taxonomy" id="3821"/>
    <lineage>
        <taxon>Eukaryota</taxon>
        <taxon>Viridiplantae</taxon>
        <taxon>Streptophyta</taxon>
        <taxon>Embryophyta</taxon>
        <taxon>Tracheophyta</taxon>
        <taxon>Spermatophyta</taxon>
        <taxon>Magnoliopsida</taxon>
        <taxon>eudicotyledons</taxon>
        <taxon>Gunneridae</taxon>
        <taxon>Pentapetalae</taxon>
        <taxon>rosids</taxon>
        <taxon>fabids</taxon>
        <taxon>Fabales</taxon>
        <taxon>Fabaceae</taxon>
        <taxon>Papilionoideae</taxon>
        <taxon>50 kb inversion clade</taxon>
        <taxon>NPAAA clade</taxon>
        <taxon>indigoferoid/millettioid clade</taxon>
        <taxon>Phaseoleae</taxon>
        <taxon>Cajanus</taxon>
    </lineage>
</organism>
<dbReference type="EMBL" id="KQ483425">
    <property type="protein sequence ID" value="KYP52350.1"/>
    <property type="molecule type" value="Genomic_DNA"/>
</dbReference>
<dbReference type="InterPro" id="IPR052343">
    <property type="entry name" value="Retrotransposon-Effector_Assoc"/>
</dbReference>
<proteinExistence type="predicted"/>
<reference evidence="2" key="1">
    <citation type="journal article" date="2012" name="Nat. Biotechnol.">
        <title>Draft genome sequence of pigeonpea (Cajanus cajan), an orphan legume crop of resource-poor farmers.</title>
        <authorList>
            <person name="Varshney R.K."/>
            <person name="Chen W."/>
            <person name="Li Y."/>
            <person name="Bharti A.K."/>
            <person name="Saxena R.K."/>
            <person name="Schlueter J.A."/>
            <person name="Donoghue M.T."/>
            <person name="Azam S."/>
            <person name="Fan G."/>
            <person name="Whaley A.M."/>
            <person name="Farmer A.D."/>
            <person name="Sheridan J."/>
            <person name="Iwata A."/>
            <person name="Tuteja R."/>
            <person name="Penmetsa R.V."/>
            <person name="Wu W."/>
            <person name="Upadhyaya H.D."/>
            <person name="Yang S.P."/>
            <person name="Shah T."/>
            <person name="Saxena K.B."/>
            <person name="Michael T."/>
            <person name="McCombie W.R."/>
            <person name="Yang B."/>
            <person name="Zhang G."/>
            <person name="Yang H."/>
            <person name="Wang J."/>
            <person name="Spillane C."/>
            <person name="Cook D.R."/>
            <person name="May G.D."/>
            <person name="Xu X."/>
            <person name="Jackson S.A."/>
        </authorList>
    </citation>
    <scope>NUCLEOTIDE SEQUENCE [LARGE SCALE GENOMIC DNA]</scope>
</reference>
<dbReference type="PANTHER" id="PTHR46890:SF48">
    <property type="entry name" value="RNA-DIRECTED DNA POLYMERASE"/>
    <property type="match status" value="1"/>
</dbReference>